<dbReference type="Proteomes" id="UP000005695">
    <property type="component" value="Unassembled WGS sequence"/>
</dbReference>
<evidence type="ECO:0000313" key="12">
    <source>
        <dbReference type="Proteomes" id="UP000005695"/>
    </source>
</evidence>
<dbReference type="SMR" id="Q1JX05"/>
<dbReference type="InterPro" id="IPR027417">
    <property type="entry name" value="P-loop_NTPase"/>
</dbReference>
<keyword evidence="3" id="KW-0540">Nuclease</keyword>
<keyword evidence="4" id="KW-0479">Metal-binding</keyword>
<keyword evidence="8" id="KW-0067">ATP-binding</keyword>
<evidence type="ECO:0000313" key="11">
    <source>
        <dbReference type="EMBL" id="EAT14753.1"/>
    </source>
</evidence>
<evidence type="ECO:0000256" key="4">
    <source>
        <dbReference type="ARBA" id="ARBA00022723"/>
    </source>
</evidence>
<protein>
    <submittedName>
        <fullName evidence="11">CRISPR-associated helicase Cas3, core</fullName>
    </submittedName>
</protein>
<dbReference type="NCBIfam" id="NF007248">
    <property type="entry name" value="PRK09694.1"/>
    <property type="match status" value="1"/>
</dbReference>
<dbReference type="GO" id="GO:0046872">
    <property type="term" value="F:metal ion binding"/>
    <property type="evidence" value="ECO:0007669"/>
    <property type="project" value="UniProtKB-KW"/>
</dbReference>
<dbReference type="NCBIfam" id="TIGR01587">
    <property type="entry name" value="cas3_core"/>
    <property type="match status" value="1"/>
</dbReference>
<evidence type="ECO:0000256" key="1">
    <source>
        <dbReference type="ARBA" id="ARBA00006847"/>
    </source>
</evidence>
<dbReference type="NCBIfam" id="TIGR01596">
    <property type="entry name" value="cas3_HD"/>
    <property type="match status" value="1"/>
</dbReference>
<dbReference type="GO" id="GO:0051607">
    <property type="term" value="P:defense response to virus"/>
    <property type="evidence" value="ECO:0007669"/>
    <property type="project" value="UniProtKB-KW"/>
</dbReference>
<dbReference type="OrthoDB" id="9810236at2"/>
<comment type="similarity">
    <text evidence="1">In the N-terminal section; belongs to the CRISPR-associated nuclease Cas3-HD family.</text>
</comment>
<dbReference type="PANTHER" id="PTHR47963:SF9">
    <property type="entry name" value="CRISPR-ASSOCIATED ENDONUCLEASE_HELICASE CAS3"/>
    <property type="match status" value="1"/>
</dbReference>
<dbReference type="Pfam" id="PF18019">
    <property type="entry name" value="Cas3_HD"/>
    <property type="match status" value="1"/>
</dbReference>
<organism evidence="11 12">
    <name type="scientific">Desulfuromonas acetoxidans (strain DSM 684 / 11070)</name>
    <dbReference type="NCBI Taxonomy" id="281689"/>
    <lineage>
        <taxon>Bacteria</taxon>
        <taxon>Pseudomonadati</taxon>
        <taxon>Thermodesulfobacteriota</taxon>
        <taxon>Desulfuromonadia</taxon>
        <taxon>Desulfuromonadales</taxon>
        <taxon>Desulfuromonadaceae</taxon>
        <taxon>Desulfuromonas</taxon>
    </lineage>
</organism>
<dbReference type="InterPro" id="IPR001650">
    <property type="entry name" value="Helicase_C-like"/>
</dbReference>
<dbReference type="SUPFAM" id="SSF52540">
    <property type="entry name" value="P-loop containing nucleoside triphosphate hydrolases"/>
    <property type="match status" value="1"/>
</dbReference>
<name>Q1JX05_DESA6</name>
<evidence type="ECO:0000259" key="10">
    <source>
        <dbReference type="PROSITE" id="PS51643"/>
    </source>
</evidence>
<keyword evidence="9" id="KW-0051">Antiviral defense</keyword>
<dbReference type="Gene3D" id="1.10.3210.30">
    <property type="match status" value="1"/>
</dbReference>
<keyword evidence="5" id="KW-0547">Nucleotide-binding</keyword>
<keyword evidence="7" id="KW-0347">Helicase</keyword>
<feature type="domain" description="HD Cas3-type" evidence="10">
    <location>
        <begin position="15"/>
        <end position="229"/>
    </location>
</feature>
<dbReference type="InterPro" id="IPR011545">
    <property type="entry name" value="DEAD/DEAH_box_helicase_dom"/>
</dbReference>
<keyword evidence="6" id="KW-0378">Hydrolase</keyword>
<accession>Q1JX05</accession>
<dbReference type="SMART" id="SM00490">
    <property type="entry name" value="HELICc"/>
    <property type="match status" value="1"/>
</dbReference>
<dbReference type="RefSeq" id="WP_006002102.1">
    <property type="nucleotide sequence ID" value="NZ_AAEW02000018.1"/>
</dbReference>
<dbReference type="GO" id="GO:0003724">
    <property type="term" value="F:RNA helicase activity"/>
    <property type="evidence" value="ECO:0007669"/>
    <property type="project" value="TreeGrafter"/>
</dbReference>
<evidence type="ECO:0000256" key="8">
    <source>
        <dbReference type="ARBA" id="ARBA00022840"/>
    </source>
</evidence>
<reference evidence="11" key="2">
    <citation type="submission" date="2006-05" db="EMBL/GenBank/DDBJ databases">
        <title>Sequencing of the draft genome and assembly of Desulfuromonas acetoxidans DSM 684.</title>
        <authorList>
            <consortium name="US DOE Joint Genome Institute (JGI-PGF)"/>
            <person name="Copeland A."/>
            <person name="Lucas S."/>
            <person name="Lapidus A."/>
            <person name="Barry K."/>
            <person name="Detter J.C."/>
            <person name="Glavina del Rio T."/>
            <person name="Hammon N."/>
            <person name="Israni S."/>
            <person name="Dalin E."/>
            <person name="Tice H."/>
            <person name="Bruce D."/>
            <person name="Pitluck S."/>
            <person name="Richardson P."/>
        </authorList>
    </citation>
    <scope>NUCLEOTIDE SEQUENCE [LARGE SCALE GENOMIC DNA]</scope>
    <source>
        <strain evidence="11">DSM 684</strain>
    </source>
</reference>
<evidence type="ECO:0000256" key="9">
    <source>
        <dbReference type="ARBA" id="ARBA00023118"/>
    </source>
</evidence>
<evidence type="ECO:0000256" key="5">
    <source>
        <dbReference type="ARBA" id="ARBA00022741"/>
    </source>
</evidence>
<dbReference type="PANTHER" id="PTHR47963">
    <property type="entry name" value="DEAD-BOX ATP-DEPENDENT RNA HELICASE 47, MITOCHONDRIAL"/>
    <property type="match status" value="1"/>
</dbReference>
<evidence type="ECO:0000256" key="3">
    <source>
        <dbReference type="ARBA" id="ARBA00022722"/>
    </source>
</evidence>
<dbReference type="GO" id="GO:0004518">
    <property type="term" value="F:nuclease activity"/>
    <property type="evidence" value="ECO:0007669"/>
    <property type="project" value="UniProtKB-KW"/>
</dbReference>
<dbReference type="PROSITE" id="PS51643">
    <property type="entry name" value="HD_CAS3"/>
    <property type="match status" value="1"/>
</dbReference>
<comment type="similarity">
    <text evidence="2">In the central section; belongs to the CRISPR-associated helicase Cas3 family.</text>
</comment>
<dbReference type="InterPro" id="IPR014001">
    <property type="entry name" value="Helicase_ATP-bd"/>
</dbReference>
<evidence type="ECO:0000256" key="2">
    <source>
        <dbReference type="ARBA" id="ARBA00009046"/>
    </source>
</evidence>
<sequence>MEFVKFYAYWGKTAEDGRYHLLPYHCLDVAAVAAAWWNASFAIRHRFCQGQDETRIRAWLLFFCALHDYGKFDLRFQLKSHPAFKQLYGFSDGILPSKNESKDYWHGEAGLYWFHNDILELFGEGDTGDSLFVDENDPEQWAAFKPWIEAVTGHHGHLKNADYLRDLSFSSQVDDRYASIDFKSRVAWLYALEKLFLTPAGLSMTSEPPCLSSYQAVFLAGFCSVADWLGSRCDDTDFSFLETPQDLQSYFEGKIAADAQRVLQLSGLIGQPKSFSGVAALLPAGKPPRPLQCLTENLPANPSLTIIEAPTGNGKTEAALAHAWKIVDSGLAEAIIFALPTQATANAMFGRLEKAAKILFADSPNLLLAHGFARFNEPFAELKKRGRVEDGDEQDGWVKCSEWLAESRKRVFLGQIGVCTIDQVLISVLPVRHRFVRGFGVGRSVLIVDEVHAYDAYMYGLLEEVLRQQRASGGSAILLSATLPFHQKQHLFSAWDSDLPESRERDSYPLISCATNREVLPLSLAEDDEPDPLTVNVECVRFDGMVPDASLIERLIAAAAAGAQVAVICNLVDVAQNLYEQLKKQAKEASITVDLFHARFRFLDRQVKEQSVIHTFGLNGNRKKGRILVATQVVEQSLDVDFDWIITQLCPIDLLFQRMGRLHRHEINDATRPAAFSKRLCTVVLPTDDDYGGTAVVYGNKRVLWRTEQILAESEQIVFPVAYRTQIEKAYQQEPWPYEPEEITEANREFEDEIYIKGYKARQAVNMARDSNPFVDSDESITAVTRDGEMSLTVIPYLDSDAGRRTLDGDLLDSLDEYRLLEILALNSINVPGTGGWKGALKDVPLGEDKRYWLNMQPTREGFIAEGIQTIFRYHRDTGLRREKK</sequence>
<dbReference type="GO" id="GO:0003723">
    <property type="term" value="F:RNA binding"/>
    <property type="evidence" value="ECO:0007669"/>
    <property type="project" value="TreeGrafter"/>
</dbReference>
<dbReference type="GO" id="GO:0005524">
    <property type="term" value="F:ATP binding"/>
    <property type="evidence" value="ECO:0007669"/>
    <property type="project" value="UniProtKB-KW"/>
</dbReference>
<evidence type="ECO:0000256" key="6">
    <source>
        <dbReference type="ARBA" id="ARBA00022801"/>
    </source>
</evidence>
<dbReference type="GO" id="GO:0016787">
    <property type="term" value="F:hydrolase activity"/>
    <property type="evidence" value="ECO:0007669"/>
    <property type="project" value="UniProtKB-KW"/>
</dbReference>
<dbReference type="Gene3D" id="3.40.50.300">
    <property type="entry name" value="P-loop containing nucleotide triphosphate hydrolases"/>
    <property type="match status" value="2"/>
</dbReference>
<dbReference type="SMART" id="SM00487">
    <property type="entry name" value="DEXDc"/>
    <property type="match status" value="1"/>
</dbReference>
<dbReference type="InterPro" id="IPR050547">
    <property type="entry name" value="DEAD_box_RNA_helicases"/>
</dbReference>
<comment type="caution">
    <text evidence="11">The sequence shown here is derived from an EMBL/GenBank/DDBJ whole genome shotgun (WGS) entry which is preliminary data.</text>
</comment>
<dbReference type="EMBL" id="AAEW02000018">
    <property type="protein sequence ID" value="EAT14753.1"/>
    <property type="molecule type" value="Genomic_DNA"/>
</dbReference>
<dbReference type="CDD" id="cd09641">
    <property type="entry name" value="Cas3''_I"/>
    <property type="match status" value="1"/>
</dbReference>
<dbReference type="InterPro" id="IPR006483">
    <property type="entry name" value="CRISPR-assoc_Cas3_HD"/>
</dbReference>
<evidence type="ECO:0000256" key="7">
    <source>
        <dbReference type="ARBA" id="ARBA00022806"/>
    </source>
</evidence>
<proteinExistence type="inferred from homology"/>
<dbReference type="InterPro" id="IPR038257">
    <property type="entry name" value="CRISPR-assoc_Cas3_HD_sf"/>
</dbReference>
<gene>
    <name evidence="11" type="ORF">Dace_0805</name>
</gene>
<dbReference type="InterPro" id="IPR006474">
    <property type="entry name" value="Helicase_Cas3_CRISPR-ass_core"/>
</dbReference>
<dbReference type="Pfam" id="PF22590">
    <property type="entry name" value="Cas3-like_C_2"/>
    <property type="match status" value="1"/>
</dbReference>
<dbReference type="Pfam" id="PF00270">
    <property type="entry name" value="DEAD"/>
    <property type="match status" value="1"/>
</dbReference>
<dbReference type="InterPro" id="IPR054712">
    <property type="entry name" value="Cas3-like_dom"/>
</dbReference>
<dbReference type="AlphaFoldDB" id="Q1JX05"/>
<reference evidence="11" key="1">
    <citation type="submission" date="2006-05" db="EMBL/GenBank/DDBJ databases">
        <title>Annotation of the draft genome assembly of Desulfuromonas acetoxidans DSM 684.</title>
        <authorList>
            <consortium name="US DOE Joint Genome Institute (JGI-ORNL)"/>
            <person name="Larimer F."/>
            <person name="Land M."/>
            <person name="Hauser L."/>
        </authorList>
    </citation>
    <scope>NUCLEOTIDE SEQUENCE [LARGE SCALE GENOMIC DNA]</scope>
    <source>
        <strain evidence="11">DSM 684</strain>
    </source>
</reference>
<keyword evidence="12" id="KW-1185">Reference proteome</keyword>